<dbReference type="Proteomes" id="UP000092460">
    <property type="component" value="Unassembled WGS sequence"/>
</dbReference>
<dbReference type="VEuPathDB" id="VectorBase:GPPI036531"/>
<feature type="chain" id="PRO_5008405130" description="Apple domain-containing protein" evidence="1">
    <location>
        <begin position="17"/>
        <end position="121"/>
    </location>
</feature>
<evidence type="ECO:0008006" key="4">
    <source>
        <dbReference type="Google" id="ProtNLM"/>
    </source>
</evidence>
<evidence type="ECO:0000313" key="3">
    <source>
        <dbReference type="Proteomes" id="UP000092460"/>
    </source>
</evidence>
<proteinExistence type="predicted"/>
<dbReference type="AlphaFoldDB" id="A0A1B0BPJ8"/>
<accession>A0A1B0BPJ8</accession>
<keyword evidence="3" id="KW-1185">Reference proteome</keyword>
<reference evidence="2" key="2">
    <citation type="submission" date="2020-05" db="UniProtKB">
        <authorList>
            <consortium name="EnsemblMetazoa"/>
        </authorList>
    </citation>
    <scope>IDENTIFICATION</scope>
    <source>
        <strain evidence="2">IAEA</strain>
    </source>
</reference>
<feature type="signal peptide" evidence="1">
    <location>
        <begin position="1"/>
        <end position="16"/>
    </location>
</feature>
<reference evidence="3" key="1">
    <citation type="submission" date="2015-01" db="EMBL/GenBank/DDBJ databases">
        <authorList>
            <person name="Aksoy S."/>
            <person name="Warren W."/>
            <person name="Wilson R.K."/>
        </authorList>
    </citation>
    <scope>NUCLEOTIDE SEQUENCE [LARGE SCALE GENOMIC DNA]</scope>
    <source>
        <strain evidence="3">IAEA</strain>
    </source>
</reference>
<evidence type="ECO:0000313" key="2">
    <source>
        <dbReference type="EnsemblMetazoa" id="GPPI036531-PA"/>
    </source>
</evidence>
<sequence>MQQLLFATFILALTCQQPKICFYTNQMVKIIPGRNIGSGRVGLLFENASPKFFKELVPFYAGVHSFDLNILDLKSTTSTTEIFLPDFAECIIMCLLEDECIGFLNTYTFVIQDFDIFCQRD</sequence>
<evidence type="ECO:0000256" key="1">
    <source>
        <dbReference type="SAM" id="SignalP"/>
    </source>
</evidence>
<keyword evidence="1" id="KW-0732">Signal</keyword>
<name>A0A1B0BPJ8_9MUSC</name>
<protein>
    <recommendedName>
        <fullName evidence="4">Apple domain-containing protein</fullName>
    </recommendedName>
</protein>
<organism evidence="2 3">
    <name type="scientific">Glossina palpalis gambiensis</name>
    <dbReference type="NCBI Taxonomy" id="67801"/>
    <lineage>
        <taxon>Eukaryota</taxon>
        <taxon>Metazoa</taxon>
        <taxon>Ecdysozoa</taxon>
        <taxon>Arthropoda</taxon>
        <taxon>Hexapoda</taxon>
        <taxon>Insecta</taxon>
        <taxon>Pterygota</taxon>
        <taxon>Neoptera</taxon>
        <taxon>Endopterygota</taxon>
        <taxon>Diptera</taxon>
        <taxon>Brachycera</taxon>
        <taxon>Muscomorpha</taxon>
        <taxon>Hippoboscoidea</taxon>
        <taxon>Glossinidae</taxon>
        <taxon>Glossina</taxon>
    </lineage>
</organism>
<dbReference type="EMBL" id="JXJN01018037">
    <property type="status" value="NOT_ANNOTATED_CDS"/>
    <property type="molecule type" value="Genomic_DNA"/>
</dbReference>
<dbReference type="EnsemblMetazoa" id="GPPI036531-RA">
    <property type="protein sequence ID" value="GPPI036531-PA"/>
    <property type="gene ID" value="GPPI036531"/>
</dbReference>